<evidence type="ECO:0000256" key="1">
    <source>
        <dbReference type="SAM" id="MobiDB-lite"/>
    </source>
</evidence>
<keyword evidence="4" id="KW-1185">Reference proteome</keyword>
<reference evidence="3 4" key="1">
    <citation type="submission" date="2018-11" db="EMBL/GenBank/DDBJ databases">
        <title>Gemmobacter sp. nov., YIM 102744-1 draft genome.</title>
        <authorList>
            <person name="Li G."/>
            <person name="Jiang Y."/>
        </authorList>
    </citation>
    <scope>NUCLEOTIDE SEQUENCE [LARGE SCALE GENOMIC DNA]</scope>
    <source>
        <strain evidence="3 4">YIM 102744-1</strain>
    </source>
</reference>
<dbReference type="Proteomes" id="UP000282125">
    <property type="component" value="Unassembled WGS sequence"/>
</dbReference>
<proteinExistence type="predicted"/>
<dbReference type="Pfam" id="PF11972">
    <property type="entry name" value="HTH_13"/>
    <property type="match status" value="1"/>
</dbReference>
<gene>
    <name evidence="3" type="ORF">EG244_02190</name>
</gene>
<feature type="region of interest" description="Disordered" evidence="1">
    <location>
        <begin position="1"/>
        <end position="28"/>
    </location>
</feature>
<organism evidence="3 4">
    <name type="scientific">Falsigemmobacter faecalis</name>
    <dbReference type="NCBI Taxonomy" id="2488730"/>
    <lineage>
        <taxon>Bacteria</taxon>
        <taxon>Pseudomonadati</taxon>
        <taxon>Pseudomonadota</taxon>
        <taxon>Alphaproteobacteria</taxon>
        <taxon>Rhodobacterales</taxon>
        <taxon>Paracoccaceae</taxon>
        <taxon>Falsigemmobacter</taxon>
    </lineage>
</organism>
<sequence length="349" mass="37604">MRSMARFTDDPPFDPYNDDTEDGDGDLWFLPPDPEDNLDASEVSAGVESALFPFQEWRAAEAEQALDLAALSFDFGRLEERLRLHGEGARRRLALQEVASLGWWSGDRLPADRLVLWISLQIGATGTDAQALARGAWAVRRLTTGPAPVGSERAEALSQLLGHAPGTPPSPRVKDACDVLESLSSLHPIVQSAVLFHLWRMTDPSSARDLEAAVLAARLGGAPASGHGFLPLSLAGFPGLVAQGGAGPRLQGWILGAHQAVLAALMHLDRLAAWSLRAEEAISDLSGRTPPRLLGLLKDWPSISAPMAEQETGASRAAVQRNLDLFTQRGLIRELTGRGRYRVWTALLG</sequence>
<evidence type="ECO:0000259" key="2">
    <source>
        <dbReference type="Pfam" id="PF11972"/>
    </source>
</evidence>
<feature type="domain" description="HTH DNA binding" evidence="2">
    <location>
        <begin position="291"/>
        <end position="345"/>
    </location>
</feature>
<comment type="caution">
    <text evidence="3">The sequence shown here is derived from an EMBL/GenBank/DDBJ whole genome shotgun (WGS) entry which is preliminary data.</text>
</comment>
<dbReference type="InterPro" id="IPR021068">
    <property type="entry name" value="HTH_DNA-bd"/>
</dbReference>
<accession>A0A3P3DVS6</accession>
<name>A0A3P3DVS6_9RHOB</name>
<evidence type="ECO:0000313" key="3">
    <source>
        <dbReference type="EMBL" id="RRH78275.1"/>
    </source>
</evidence>
<dbReference type="OrthoDB" id="8455637at2"/>
<feature type="compositionally biased region" description="Acidic residues" evidence="1">
    <location>
        <begin position="16"/>
        <end position="25"/>
    </location>
</feature>
<protein>
    <recommendedName>
        <fullName evidence="2">HTH DNA binding domain-containing protein</fullName>
    </recommendedName>
</protein>
<evidence type="ECO:0000313" key="4">
    <source>
        <dbReference type="Proteomes" id="UP000282125"/>
    </source>
</evidence>
<dbReference type="AlphaFoldDB" id="A0A3P3DVS6"/>
<dbReference type="EMBL" id="RRAZ01000002">
    <property type="protein sequence ID" value="RRH78275.1"/>
    <property type="molecule type" value="Genomic_DNA"/>
</dbReference>